<organism evidence="1 2">
    <name type="scientific">Porites lobata</name>
    <dbReference type="NCBI Taxonomy" id="104759"/>
    <lineage>
        <taxon>Eukaryota</taxon>
        <taxon>Metazoa</taxon>
        <taxon>Cnidaria</taxon>
        <taxon>Anthozoa</taxon>
        <taxon>Hexacorallia</taxon>
        <taxon>Scleractinia</taxon>
        <taxon>Fungiina</taxon>
        <taxon>Poritidae</taxon>
        <taxon>Porites</taxon>
    </lineage>
</organism>
<dbReference type="PANTHER" id="PTHR31511:SF12">
    <property type="entry name" value="RHO TERMINATION FACTOR N-TERMINAL DOMAIN-CONTAINING PROTEIN"/>
    <property type="match status" value="1"/>
</dbReference>
<dbReference type="EMBL" id="CALNXK010000722">
    <property type="protein sequence ID" value="CAH3189460.1"/>
    <property type="molecule type" value="Genomic_DNA"/>
</dbReference>
<keyword evidence="2" id="KW-1185">Reference proteome</keyword>
<evidence type="ECO:0000313" key="2">
    <source>
        <dbReference type="Proteomes" id="UP001159405"/>
    </source>
</evidence>
<sequence length="150" mass="18016">MTSAYFRPSTYMPVHTKKDPQRIKKSDREVLLDLDYDGIEFPISIKDYAKLQWKDTRNEEVLNLLLITEGKKKHNVLIKDSNSLLYNKTKHKERKHFWVHCLQCFSTEEILSNYKTNCMVINGQQSIRMPQKGNNMLQFQNYPRKMRYHM</sequence>
<accession>A0ABN8SET7</accession>
<dbReference type="Proteomes" id="UP001159405">
    <property type="component" value="Unassembled WGS sequence"/>
</dbReference>
<reference evidence="1 2" key="1">
    <citation type="submission" date="2022-05" db="EMBL/GenBank/DDBJ databases">
        <authorList>
            <consortium name="Genoscope - CEA"/>
            <person name="William W."/>
        </authorList>
    </citation>
    <scope>NUCLEOTIDE SEQUENCE [LARGE SCALE GENOMIC DNA]</scope>
</reference>
<proteinExistence type="predicted"/>
<protein>
    <submittedName>
        <fullName evidence="1">Uncharacterized protein</fullName>
    </submittedName>
</protein>
<dbReference type="PANTHER" id="PTHR31511">
    <property type="entry name" value="PROTEIN CBG23764"/>
    <property type="match status" value="1"/>
</dbReference>
<comment type="caution">
    <text evidence="1">The sequence shown here is derived from an EMBL/GenBank/DDBJ whole genome shotgun (WGS) entry which is preliminary data.</text>
</comment>
<gene>
    <name evidence="1" type="ORF">PLOB_00043815</name>
</gene>
<name>A0ABN8SET7_9CNID</name>
<evidence type="ECO:0000313" key="1">
    <source>
        <dbReference type="EMBL" id="CAH3189460.1"/>
    </source>
</evidence>